<sequence>MSRDQILAKVRAAISDATPQLQRRAAAEARVAKPSRSAPPLQRVSRPTQELIEVFKYELGRQSANVIEAQGSIPQSIAAYLQEAALPPTLRCGSDSRLTRLQWRDAPTLALQHGPAAAQDDIGLSHAFCGIAETGTLALLSGPENPVTLCFLPDTHIVVVRRSDIVASYEDAYVRLRHLLGERRMPRTLNLISGPSRTADIGGKIVIGAHGPRRLCVVIDNTN</sequence>
<keyword evidence="3" id="KW-1185">Reference proteome</keyword>
<accession>A0A1H0LUK9</accession>
<dbReference type="Pfam" id="PF02589">
    <property type="entry name" value="LUD_dom"/>
    <property type="match status" value="1"/>
</dbReference>
<gene>
    <name evidence="2" type="ORF">SAMN04488061_1472</name>
</gene>
<dbReference type="InterPro" id="IPR037171">
    <property type="entry name" value="NagB/RpiA_transferase-like"/>
</dbReference>
<dbReference type="Gene3D" id="3.40.50.10420">
    <property type="entry name" value="NagB/RpiA/CoA transferase-like"/>
    <property type="match status" value="1"/>
</dbReference>
<dbReference type="InterPro" id="IPR024185">
    <property type="entry name" value="FTHF_cligase-like_sf"/>
</dbReference>
<evidence type="ECO:0000259" key="1">
    <source>
        <dbReference type="Pfam" id="PF02589"/>
    </source>
</evidence>
<dbReference type="EMBL" id="FNJC01000002">
    <property type="protein sequence ID" value="SDO71783.1"/>
    <property type="molecule type" value="Genomic_DNA"/>
</dbReference>
<organism evidence="2 3">
    <name type="scientific">Filomicrobium insigne</name>
    <dbReference type="NCBI Taxonomy" id="418854"/>
    <lineage>
        <taxon>Bacteria</taxon>
        <taxon>Pseudomonadati</taxon>
        <taxon>Pseudomonadota</taxon>
        <taxon>Alphaproteobacteria</taxon>
        <taxon>Hyphomicrobiales</taxon>
        <taxon>Hyphomicrobiaceae</taxon>
        <taxon>Filomicrobium</taxon>
    </lineage>
</organism>
<reference evidence="2 3" key="1">
    <citation type="submission" date="2016-10" db="EMBL/GenBank/DDBJ databases">
        <authorList>
            <person name="Varghese N."/>
            <person name="Submissions S."/>
        </authorList>
    </citation>
    <scope>NUCLEOTIDE SEQUENCE [LARGE SCALE GENOMIC DNA]</scope>
    <source>
        <strain evidence="2 3">CGMCC 1.6497</strain>
    </source>
</reference>
<feature type="domain" description="LUD" evidence="1">
    <location>
        <begin position="64"/>
        <end position="219"/>
    </location>
</feature>
<dbReference type="SUPFAM" id="SSF100950">
    <property type="entry name" value="NagB/RpiA/CoA transferase-like"/>
    <property type="match status" value="1"/>
</dbReference>
<dbReference type="PANTHER" id="PTHR43682">
    <property type="entry name" value="LACTATE UTILIZATION PROTEIN C"/>
    <property type="match status" value="1"/>
</dbReference>
<name>A0A1H0LUK9_9HYPH</name>
<dbReference type="Proteomes" id="UP000198795">
    <property type="component" value="Unassembled WGS sequence"/>
</dbReference>
<dbReference type="InterPro" id="IPR003741">
    <property type="entry name" value="LUD_dom"/>
</dbReference>
<dbReference type="PANTHER" id="PTHR43682:SF1">
    <property type="entry name" value="LACTATE UTILIZATION PROTEIN C"/>
    <property type="match status" value="1"/>
</dbReference>
<dbReference type="RefSeq" id="WP_090227727.1">
    <property type="nucleotide sequence ID" value="NZ_FNJC01000002.1"/>
</dbReference>
<comment type="caution">
    <text evidence="2">The sequence shown here is derived from an EMBL/GenBank/DDBJ whole genome shotgun (WGS) entry which is preliminary data.</text>
</comment>
<protein>
    <submittedName>
        <fullName evidence="2">L-lactate dehydrogenase complex protein LldG</fullName>
    </submittedName>
</protein>
<proteinExistence type="predicted"/>
<evidence type="ECO:0000313" key="2">
    <source>
        <dbReference type="EMBL" id="SDO71783.1"/>
    </source>
</evidence>
<evidence type="ECO:0000313" key="3">
    <source>
        <dbReference type="Proteomes" id="UP000198795"/>
    </source>
</evidence>